<feature type="compositionally biased region" description="Basic and acidic residues" evidence="1">
    <location>
        <begin position="17"/>
        <end position="40"/>
    </location>
</feature>
<feature type="region of interest" description="Disordered" evidence="1">
    <location>
        <begin position="1"/>
        <end position="122"/>
    </location>
</feature>
<reference evidence="2" key="1">
    <citation type="submission" date="2020-02" db="EMBL/GenBank/DDBJ databases">
        <authorList>
            <person name="Meier V. D."/>
        </authorList>
    </citation>
    <scope>NUCLEOTIDE SEQUENCE</scope>
    <source>
        <strain evidence="2">AVDCRST_MAG40</strain>
    </source>
</reference>
<gene>
    <name evidence="2" type="ORF">AVDCRST_MAG40-1987</name>
</gene>
<organism evidence="2">
    <name type="scientific">uncultured Gemmatimonadaceae bacterium</name>
    <dbReference type="NCBI Taxonomy" id="246130"/>
    <lineage>
        <taxon>Bacteria</taxon>
        <taxon>Pseudomonadati</taxon>
        <taxon>Gemmatimonadota</taxon>
        <taxon>Gemmatimonadia</taxon>
        <taxon>Gemmatimonadales</taxon>
        <taxon>Gemmatimonadaceae</taxon>
        <taxon>environmental samples</taxon>
    </lineage>
</organism>
<protein>
    <submittedName>
        <fullName evidence="2">Uncharacterized protein</fullName>
    </submittedName>
</protein>
<feature type="region of interest" description="Disordered" evidence="1">
    <location>
        <begin position="134"/>
        <end position="277"/>
    </location>
</feature>
<evidence type="ECO:0000313" key="2">
    <source>
        <dbReference type="EMBL" id="CAA9332652.1"/>
    </source>
</evidence>
<proteinExistence type="predicted"/>
<feature type="non-terminal residue" evidence="2">
    <location>
        <position position="277"/>
    </location>
</feature>
<dbReference type="EMBL" id="CADCTX010000609">
    <property type="protein sequence ID" value="CAA9332652.1"/>
    <property type="molecule type" value="Genomic_DNA"/>
</dbReference>
<name>A0A6J4LIE0_9BACT</name>
<feature type="compositionally biased region" description="Basic residues" evidence="1">
    <location>
        <begin position="41"/>
        <end position="92"/>
    </location>
</feature>
<accession>A0A6J4LIE0</accession>
<dbReference type="AlphaFoldDB" id="A0A6J4LIE0"/>
<feature type="compositionally biased region" description="Basic residues" evidence="1">
    <location>
        <begin position="187"/>
        <end position="211"/>
    </location>
</feature>
<feature type="compositionally biased region" description="Gly residues" evidence="1">
    <location>
        <begin position="158"/>
        <end position="170"/>
    </location>
</feature>
<feature type="compositionally biased region" description="Low complexity" evidence="1">
    <location>
        <begin position="268"/>
        <end position="277"/>
    </location>
</feature>
<evidence type="ECO:0000256" key="1">
    <source>
        <dbReference type="SAM" id="MobiDB-lite"/>
    </source>
</evidence>
<feature type="non-terminal residue" evidence="2">
    <location>
        <position position="1"/>
    </location>
</feature>
<sequence>GHYRERPHALAAQQPRRQGEPGRRHDERQPGRARRVGDRRRAARRLRRPAEGRHRRPARPRGRRAREARRHGALRGVRRARHEHRRGRRGRRRAGEEARPRRRARREQGHQGRARGHGQRARAGALPLLAQLREPAAHHEPPRERHRARRPPLALEGQGAGRADGGVGRGGDSRGARPPHLVALGARCHRPQRRVRALRRRRRRTRHRGARGARVPAAGRPPGPARRQAVRRGARAAGARGPAPLQGDDGVGRDPQQPLHHGQRRPQRPAAPGGPHV</sequence>
<feature type="compositionally biased region" description="Low complexity" evidence="1">
    <location>
        <begin position="235"/>
        <end position="244"/>
    </location>
</feature>